<dbReference type="GO" id="GO:0009236">
    <property type="term" value="P:cobalamin biosynthetic process"/>
    <property type="evidence" value="ECO:0007669"/>
    <property type="project" value="InterPro"/>
</dbReference>
<dbReference type="InterPro" id="IPR027417">
    <property type="entry name" value="P-loop_NTPase"/>
</dbReference>
<sequence length="283" mass="30302">MLVRIDTTGYDPAGQGDRHALELPWEMLGWGGLGEAGVDWGVGGYMCEGVEGWNMSDERTPDGTVENTPGRGERPEADGIEPAAPEEFGLVQVWWGSGKGKTTATLGMGMRAAGHGHRVHVLQFMKGGASSVEPVRGEYNAIAALPGMSYENLGHYGWHGMADGSDEEGHEAQARAGLERAHELLAAASAADLGESIPLDAPPEDGVHMLILDEILYAADRDLISTDDILELLESKPDALELVLSGSHAEPTYLQEAADLITNVRKEKHPIDAGQRARRGTEF</sequence>
<dbReference type="Pfam" id="PF02572">
    <property type="entry name" value="CobA_CobO_BtuR"/>
    <property type="match status" value="1"/>
</dbReference>
<reference evidence="2 3" key="1">
    <citation type="submission" date="2016-10" db="EMBL/GenBank/DDBJ databases">
        <authorList>
            <person name="de Groot N.N."/>
        </authorList>
    </citation>
    <scope>NUCLEOTIDE SEQUENCE [LARGE SCALE GENOMIC DNA]</scope>
    <source>
        <strain evidence="2 3">SP2</strain>
    </source>
</reference>
<name>A0A1I3LKC8_9EURY</name>
<evidence type="ECO:0000313" key="2">
    <source>
        <dbReference type="EMBL" id="SFI84936.1"/>
    </source>
</evidence>
<protein>
    <submittedName>
        <fullName evidence="2">Cob(I)yrinic acid a,c-diamide adenosyltransferase</fullName>
    </submittedName>
</protein>
<accession>A0A1I3LKC8</accession>
<organism evidence="2 3">
    <name type="scientific">Natronobacterium gregoryi</name>
    <dbReference type="NCBI Taxonomy" id="44930"/>
    <lineage>
        <taxon>Archaea</taxon>
        <taxon>Methanobacteriati</taxon>
        <taxon>Methanobacteriota</taxon>
        <taxon>Stenosarchaea group</taxon>
        <taxon>Halobacteria</taxon>
        <taxon>Halobacteriales</taxon>
        <taxon>Natrialbaceae</taxon>
        <taxon>Natronobacterium</taxon>
    </lineage>
</organism>
<dbReference type="Gene3D" id="3.40.50.300">
    <property type="entry name" value="P-loop containing nucleotide triphosphate hydrolases"/>
    <property type="match status" value="1"/>
</dbReference>
<dbReference type="Proteomes" id="UP000182829">
    <property type="component" value="Unassembled WGS sequence"/>
</dbReference>
<evidence type="ECO:0000256" key="1">
    <source>
        <dbReference type="SAM" id="MobiDB-lite"/>
    </source>
</evidence>
<feature type="region of interest" description="Disordered" evidence="1">
    <location>
        <begin position="52"/>
        <end position="81"/>
    </location>
</feature>
<proteinExistence type="predicted"/>
<dbReference type="GO" id="GO:0008817">
    <property type="term" value="F:corrinoid adenosyltransferase activity"/>
    <property type="evidence" value="ECO:0007669"/>
    <property type="project" value="InterPro"/>
</dbReference>
<dbReference type="AlphaFoldDB" id="A0A1I3LKC8"/>
<dbReference type="InterPro" id="IPR003724">
    <property type="entry name" value="CblAdoTrfase_CobA"/>
</dbReference>
<dbReference type="PANTHER" id="PTHR46638">
    <property type="entry name" value="CORRINOID ADENOSYLTRANSFERASE"/>
    <property type="match status" value="1"/>
</dbReference>
<dbReference type="PANTHER" id="PTHR46638:SF1">
    <property type="entry name" value="CORRINOID ADENOSYLTRANSFERASE"/>
    <property type="match status" value="1"/>
</dbReference>
<keyword evidence="2" id="KW-0808">Transferase</keyword>
<dbReference type="GO" id="GO:0005524">
    <property type="term" value="F:ATP binding"/>
    <property type="evidence" value="ECO:0007669"/>
    <property type="project" value="InterPro"/>
</dbReference>
<gene>
    <name evidence="2" type="ORF">SAMN05443661_10749</name>
</gene>
<evidence type="ECO:0000313" key="3">
    <source>
        <dbReference type="Proteomes" id="UP000182829"/>
    </source>
</evidence>
<dbReference type="EMBL" id="FORO01000007">
    <property type="protein sequence ID" value="SFI84936.1"/>
    <property type="molecule type" value="Genomic_DNA"/>
</dbReference>
<dbReference type="SUPFAM" id="SSF52540">
    <property type="entry name" value="P-loop containing nucleoside triphosphate hydrolases"/>
    <property type="match status" value="1"/>
</dbReference>